<evidence type="ECO:0000259" key="3">
    <source>
        <dbReference type="Pfam" id="PF00437"/>
    </source>
</evidence>
<feature type="compositionally biased region" description="Basic and acidic residues" evidence="2">
    <location>
        <begin position="49"/>
        <end position="60"/>
    </location>
</feature>
<proteinExistence type="inferred from homology"/>
<feature type="region of interest" description="Disordered" evidence="2">
    <location>
        <begin position="1"/>
        <end position="60"/>
    </location>
</feature>
<dbReference type="PANTHER" id="PTHR30486:SF15">
    <property type="entry name" value="TYPE II_IV SECRETION SYSTEM ATPASE"/>
    <property type="match status" value="1"/>
</dbReference>
<protein>
    <submittedName>
        <fullName evidence="4">CpaF family protein</fullName>
    </submittedName>
</protein>
<dbReference type="Proteomes" id="UP001649381">
    <property type="component" value="Unassembled WGS sequence"/>
</dbReference>
<dbReference type="Gene3D" id="3.30.450.380">
    <property type="match status" value="1"/>
</dbReference>
<comment type="caution">
    <text evidence="4">The sequence shown here is derived from an EMBL/GenBank/DDBJ whole genome shotgun (WGS) entry which is preliminary data.</text>
</comment>
<organism evidence="4 5">
    <name type="scientific">Pseudalkalibacillus berkeleyi</name>
    <dbReference type="NCBI Taxonomy" id="1069813"/>
    <lineage>
        <taxon>Bacteria</taxon>
        <taxon>Bacillati</taxon>
        <taxon>Bacillota</taxon>
        <taxon>Bacilli</taxon>
        <taxon>Bacillales</taxon>
        <taxon>Fictibacillaceae</taxon>
        <taxon>Pseudalkalibacillus</taxon>
    </lineage>
</organism>
<dbReference type="CDD" id="cd01130">
    <property type="entry name" value="VirB11-like_ATPase"/>
    <property type="match status" value="1"/>
</dbReference>
<sequence>MSLLEKVQAKNQEKVQHVEKDAPSTHEQPVQKADIMTSFRPQKNANAGQKEESDKKQEKMNKHLELKNRLHKKILEEMNDNEDIDELIPKLDGMAIEIIKDDELFRGAIDRKKVVQELIHDLTGFGPINPLLIDPDVTEVMVNGPDMVYIEKNGKLLLSGVRFRDDDHVMNVIEKIVAPIGRRIDESSPMVDARLPDGSRVNAIIPPLSLIGPTITIRKFSKDPFTIDNLISFGTMTKEMATFIEACVKARLNIFVSGGTGSGKTTTLNVLSSFIFEDERIVTIEDAAELQLGQPHVISLESRPPNIEGKGSITIRDLVRNSLRMRPDRIVIGEVRGAEALDMLQAMNTGHDGSLATGHSNSPRDMISRLETMVLLAGVELPVKAIREQISGAIDVIIQQSRLKDGTRKITKITEVQGLEGDVIILQDIFEFQQDGIDADGKIIGRLVPTGVRPKFYDLLERSGLDIPPSVFIAEEEWG</sequence>
<name>A0ABS9H5Z5_9BACL</name>
<dbReference type="PANTHER" id="PTHR30486">
    <property type="entry name" value="TWITCHING MOTILITY PROTEIN PILT"/>
    <property type="match status" value="1"/>
</dbReference>
<dbReference type="RefSeq" id="WP_236338046.1">
    <property type="nucleotide sequence ID" value="NZ_JAKIJS010000002.1"/>
</dbReference>
<dbReference type="SUPFAM" id="SSF52540">
    <property type="entry name" value="P-loop containing nucleoside triphosphate hydrolases"/>
    <property type="match status" value="1"/>
</dbReference>
<feature type="domain" description="Bacterial type II secretion system protein E" evidence="3">
    <location>
        <begin position="123"/>
        <end position="400"/>
    </location>
</feature>
<evidence type="ECO:0000313" key="5">
    <source>
        <dbReference type="Proteomes" id="UP001649381"/>
    </source>
</evidence>
<dbReference type="Pfam" id="PF00437">
    <property type="entry name" value="T2SSE"/>
    <property type="match status" value="1"/>
</dbReference>
<gene>
    <name evidence="4" type="ORF">L2716_16215</name>
</gene>
<feature type="compositionally biased region" description="Basic and acidic residues" evidence="2">
    <location>
        <begin position="7"/>
        <end position="24"/>
    </location>
</feature>
<evidence type="ECO:0000256" key="1">
    <source>
        <dbReference type="ARBA" id="ARBA00006611"/>
    </source>
</evidence>
<dbReference type="InterPro" id="IPR050921">
    <property type="entry name" value="T4SS_GSP_E_ATPase"/>
</dbReference>
<dbReference type="InterPro" id="IPR001482">
    <property type="entry name" value="T2SS/T4SS_dom"/>
</dbReference>
<evidence type="ECO:0000313" key="4">
    <source>
        <dbReference type="EMBL" id="MCF6139282.1"/>
    </source>
</evidence>
<keyword evidence="5" id="KW-1185">Reference proteome</keyword>
<evidence type="ECO:0000256" key="2">
    <source>
        <dbReference type="SAM" id="MobiDB-lite"/>
    </source>
</evidence>
<dbReference type="InterPro" id="IPR027417">
    <property type="entry name" value="P-loop_NTPase"/>
</dbReference>
<comment type="similarity">
    <text evidence="1">Belongs to the GSP E family.</text>
</comment>
<dbReference type="EMBL" id="JAKIJS010000002">
    <property type="protein sequence ID" value="MCF6139282.1"/>
    <property type="molecule type" value="Genomic_DNA"/>
</dbReference>
<accession>A0ABS9H5Z5</accession>
<reference evidence="4 5" key="1">
    <citation type="submission" date="2022-01" db="EMBL/GenBank/DDBJ databases">
        <title>Alkalihalobacillus sp. EGI L200015, a novel bacterium isolated from a salt lake sediment.</title>
        <authorList>
            <person name="Gao L."/>
            <person name="Fang B.-Z."/>
            <person name="Li W.-J."/>
        </authorList>
    </citation>
    <scope>NUCLEOTIDE SEQUENCE [LARGE SCALE GENOMIC DNA]</scope>
    <source>
        <strain evidence="4 5">KCTC 12718</strain>
    </source>
</reference>
<dbReference type="Gene3D" id="3.40.50.300">
    <property type="entry name" value="P-loop containing nucleotide triphosphate hydrolases"/>
    <property type="match status" value="1"/>
</dbReference>